<dbReference type="SUPFAM" id="SSF50978">
    <property type="entry name" value="WD40 repeat-like"/>
    <property type="match status" value="1"/>
</dbReference>
<gene>
    <name evidence="2" type="ORF">H4219_000659</name>
</gene>
<accession>A0A9W8A6D1</accession>
<dbReference type="PROSITE" id="PS50294">
    <property type="entry name" value="WD_REPEATS_REGION"/>
    <property type="match status" value="1"/>
</dbReference>
<feature type="repeat" description="WD" evidence="1">
    <location>
        <begin position="153"/>
        <end position="194"/>
    </location>
</feature>
<dbReference type="Gene3D" id="2.130.10.10">
    <property type="entry name" value="YVTN repeat-like/Quinoprotein amine dehydrogenase"/>
    <property type="match status" value="1"/>
</dbReference>
<name>A0A9W8A6D1_9FUNG</name>
<dbReference type="SMART" id="SM00320">
    <property type="entry name" value="WD40"/>
    <property type="match status" value="2"/>
</dbReference>
<dbReference type="EMBL" id="JANBPU010000005">
    <property type="protein sequence ID" value="KAJ1921342.1"/>
    <property type="molecule type" value="Genomic_DNA"/>
</dbReference>
<dbReference type="PANTHER" id="PTHR43991:SF9">
    <property type="entry name" value="DUF2415 DOMAIN-CONTAINING PROTEIN"/>
    <property type="match status" value="1"/>
</dbReference>
<organism evidence="2 3">
    <name type="scientific">Mycoemilia scoparia</name>
    <dbReference type="NCBI Taxonomy" id="417184"/>
    <lineage>
        <taxon>Eukaryota</taxon>
        <taxon>Fungi</taxon>
        <taxon>Fungi incertae sedis</taxon>
        <taxon>Zoopagomycota</taxon>
        <taxon>Kickxellomycotina</taxon>
        <taxon>Kickxellomycetes</taxon>
        <taxon>Kickxellales</taxon>
        <taxon>Kickxellaceae</taxon>
        <taxon>Mycoemilia</taxon>
    </lineage>
</organism>
<sequence length="259" mass="28314">MESLNFDPVSIAVSDDYLVVGGQHSELAVTSLKDPRNTKITYIGGSINNYVVFDAQKKGCRQRDSGYMEDSVSHEDGMHMSSQHPHLLLCNNDHTIRIVSVPEINVLFEVQLPTAVNYASVSPDQTKVVAVGDSNEVFLFNKRGSDLELVTTLTGSSDAAFSCDWNQVSDIFAVGSQDGIVNVWDTRSTHKLAILETYQRGRTKGACRNVKFSPSGSVDLLAYSEVSISGKSTLFTICNQMPSAMYNECVCLGKQQPAD</sequence>
<dbReference type="InterPro" id="IPR036322">
    <property type="entry name" value="WD40_repeat_dom_sf"/>
</dbReference>
<evidence type="ECO:0000313" key="2">
    <source>
        <dbReference type="EMBL" id="KAJ1921342.1"/>
    </source>
</evidence>
<proteinExistence type="predicted"/>
<reference evidence="2" key="1">
    <citation type="submission" date="2022-07" db="EMBL/GenBank/DDBJ databases">
        <title>Phylogenomic reconstructions and comparative analyses of Kickxellomycotina fungi.</title>
        <authorList>
            <person name="Reynolds N.K."/>
            <person name="Stajich J.E."/>
            <person name="Barry K."/>
            <person name="Grigoriev I.V."/>
            <person name="Crous P."/>
            <person name="Smith M.E."/>
        </authorList>
    </citation>
    <scope>NUCLEOTIDE SEQUENCE</scope>
    <source>
        <strain evidence="2">NBRC 100468</strain>
    </source>
</reference>
<evidence type="ECO:0000256" key="1">
    <source>
        <dbReference type="PROSITE-ProRule" id="PRU00221"/>
    </source>
</evidence>
<dbReference type="Pfam" id="PF00400">
    <property type="entry name" value="WD40"/>
    <property type="match status" value="1"/>
</dbReference>
<dbReference type="InterPro" id="IPR001680">
    <property type="entry name" value="WD40_rpt"/>
</dbReference>
<dbReference type="PANTHER" id="PTHR43991">
    <property type="entry name" value="WD REPEAT PROTEIN (AFU_ORTHOLOGUE AFUA_8G05640)-RELATED"/>
    <property type="match status" value="1"/>
</dbReference>
<protein>
    <submittedName>
        <fullName evidence="2">Uncharacterized protein</fullName>
    </submittedName>
</protein>
<dbReference type="Proteomes" id="UP001150538">
    <property type="component" value="Unassembled WGS sequence"/>
</dbReference>
<dbReference type="AlphaFoldDB" id="A0A9W8A6D1"/>
<dbReference type="PROSITE" id="PS50082">
    <property type="entry name" value="WD_REPEATS_2"/>
    <property type="match status" value="1"/>
</dbReference>
<evidence type="ECO:0000313" key="3">
    <source>
        <dbReference type="Proteomes" id="UP001150538"/>
    </source>
</evidence>
<keyword evidence="3" id="KW-1185">Reference proteome</keyword>
<dbReference type="OrthoDB" id="64353at2759"/>
<comment type="caution">
    <text evidence="2">The sequence shown here is derived from an EMBL/GenBank/DDBJ whole genome shotgun (WGS) entry which is preliminary data.</text>
</comment>
<dbReference type="InterPro" id="IPR015943">
    <property type="entry name" value="WD40/YVTN_repeat-like_dom_sf"/>
</dbReference>
<keyword evidence="1" id="KW-0853">WD repeat</keyword>